<feature type="region of interest" description="Disordered" evidence="1">
    <location>
        <begin position="1"/>
        <end position="21"/>
    </location>
</feature>
<keyword evidence="2" id="KW-0812">Transmembrane</keyword>
<evidence type="ECO:0000256" key="2">
    <source>
        <dbReference type="SAM" id="Phobius"/>
    </source>
</evidence>
<evidence type="ECO:0000313" key="4">
    <source>
        <dbReference type="Proteomes" id="UP000008363"/>
    </source>
</evidence>
<accession>K6W787</accession>
<name>K6W787_9ACTN</name>
<dbReference type="Proteomes" id="UP000008363">
    <property type="component" value="Unassembled WGS sequence"/>
</dbReference>
<protein>
    <recommendedName>
        <fullName evidence="5">DUF4878 domain-containing protein</fullName>
    </recommendedName>
</protein>
<gene>
    <name evidence="3" type="ORF">GORHZ_001_00190</name>
</gene>
<dbReference type="OrthoDB" id="4427703at2"/>
<dbReference type="Gene3D" id="3.10.450.50">
    <property type="match status" value="1"/>
</dbReference>
<sequence>MAKGPRDQDSSRPAGPSDAEPRSWKDAWPFLVALAVVLVGVIWIATSYLMRPADDRMSDGARVQHAIDDLYTARGQLDYASFRAATCAADLASDSFPSETAFLEQNRASLEENGPIVIPEISDITVSGDRATAQVHWHFDDKPDQEQTTDVVVVREDGDWKVCTS</sequence>
<proteinExistence type="predicted"/>
<dbReference type="eggNOG" id="ENOG5033VMK">
    <property type="taxonomic scope" value="Bacteria"/>
</dbReference>
<dbReference type="EMBL" id="BAHC01000001">
    <property type="protein sequence ID" value="GAB88087.1"/>
    <property type="molecule type" value="Genomic_DNA"/>
</dbReference>
<feature type="compositionally biased region" description="Basic and acidic residues" evidence="1">
    <location>
        <begin position="1"/>
        <end position="10"/>
    </location>
</feature>
<dbReference type="AlphaFoldDB" id="K6W787"/>
<evidence type="ECO:0000256" key="1">
    <source>
        <dbReference type="SAM" id="MobiDB-lite"/>
    </source>
</evidence>
<keyword evidence="2" id="KW-1133">Transmembrane helix</keyword>
<comment type="caution">
    <text evidence="3">The sequence shown here is derived from an EMBL/GenBank/DDBJ whole genome shotgun (WGS) entry which is preliminary data.</text>
</comment>
<dbReference type="SUPFAM" id="SSF54427">
    <property type="entry name" value="NTF2-like"/>
    <property type="match status" value="1"/>
</dbReference>
<organism evidence="3 4">
    <name type="scientific">Gordonia rhizosphera NBRC 16068</name>
    <dbReference type="NCBI Taxonomy" id="1108045"/>
    <lineage>
        <taxon>Bacteria</taxon>
        <taxon>Bacillati</taxon>
        <taxon>Actinomycetota</taxon>
        <taxon>Actinomycetes</taxon>
        <taxon>Mycobacteriales</taxon>
        <taxon>Gordoniaceae</taxon>
        <taxon>Gordonia</taxon>
    </lineage>
</organism>
<feature type="transmembrane region" description="Helical" evidence="2">
    <location>
        <begin position="27"/>
        <end position="49"/>
    </location>
</feature>
<reference evidence="3 4" key="1">
    <citation type="submission" date="2012-08" db="EMBL/GenBank/DDBJ databases">
        <title>Whole genome shotgun sequence of Gordonia rhizosphera NBRC 16068.</title>
        <authorList>
            <person name="Takarada H."/>
            <person name="Isaki S."/>
            <person name="Hosoyama A."/>
            <person name="Tsuchikane K."/>
            <person name="Katsumata H."/>
            <person name="Baba S."/>
            <person name="Ohji S."/>
            <person name="Yamazaki S."/>
            <person name="Fujita N."/>
        </authorList>
    </citation>
    <scope>NUCLEOTIDE SEQUENCE [LARGE SCALE GENOMIC DNA]</scope>
    <source>
        <strain evidence="3 4">NBRC 16068</strain>
    </source>
</reference>
<dbReference type="STRING" id="1108045.GORHZ_001_00190"/>
<keyword evidence="2" id="KW-0472">Membrane</keyword>
<evidence type="ECO:0008006" key="5">
    <source>
        <dbReference type="Google" id="ProtNLM"/>
    </source>
</evidence>
<evidence type="ECO:0000313" key="3">
    <source>
        <dbReference type="EMBL" id="GAB88087.1"/>
    </source>
</evidence>
<dbReference type="InterPro" id="IPR032710">
    <property type="entry name" value="NTF2-like_dom_sf"/>
</dbReference>
<keyword evidence="4" id="KW-1185">Reference proteome</keyword>
<dbReference type="RefSeq" id="WP_006329079.1">
    <property type="nucleotide sequence ID" value="NZ_BAHC01000001.1"/>
</dbReference>